<dbReference type="Proteomes" id="UP001364695">
    <property type="component" value="Unassembled WGS sequence"/>
</dbReference>
<sequence>MYKHLSQEERYRIYSLFKARQSISAIARPLGRHPGNISRELRRGPGQWGYRAEKCQMASASHDDC</sequence>
<organism evidence="1 2">
    <name type="scientific">Amphibiibacter pelophylacis</name>
    <dbReference type="NCBI Taxonomy" id="1799477"/>
    <lineage>
        <taxon>Bacteria</taxon>
        <taxon>Pseudomonadati</taxon>
        <taxon>Pseudomonadota</taxon>
        <taxon>Betaproteobacteria</taxon>
        <taxon>Burkholderiales</taxon>
        <taxon>Sphaerotilaceae</taxon>
        <taxon>Amphibiibacter</taxon>
    </lineage>
</organism>
<gene>
    <name evidence="1" type="ORF">RV045_03465</name>
</gene>
<accession>A0ACC6NZU2</accession>
<keyword evidence="2" id="KW-1185">Reference proteome</keyword>
<proteinExistence type="predicted"/>
<reference evidence="1" key="1">
    <citation type="submission" date="2023-10" db="EMBL/GenBank/DDBJ databases">
        <title>Amphibacter perezi, gen. nov., sp. nov. a novel taxa of the family Comamonadaceae, class Betaproteobacteria isolated from the skin microbiota of Pelophylax perezi from different populations.</title>
        <authorList>
            <person name="Costa S."/>
            <person name="Proenca D.N."/>
            <person name="Lopes I."/>
            <person name="Morais P.V."/>
        </authorList>
    </citation>
    <scope>NUCLEOTIDE SEQUENCE</scope>
    <source>
        <strain evidence="1">SL12-8</strain>
    </source>
</reference>
<evidence type="ECO:0000313" key="1">
    <source>
        <dbReference type="EMBL" id="MEJ7137489.1"/>
    </source>
</evidence>
<name>A0ACC6NZU2_9BURK</name>
<evidence type="ECO:0000313" key="2">
    <source>
        <dbReference type="Proteomes" id="UP001364695"/>
    </source>
</evidence>
<protein>
    <submittedName>
        <fullName evidence="1">Helix-turn-helix domain-containing protein</fullName>
    </submittedName>
</protein>
<dbReference type="EMBL" id="JAWDIE010000004">
    <property type="protein sequence ID" value="MEJ7137489.1"/>
    <property type="molecule type" value="Genomic_DNA"/>
</dbReference>
<comment type="caution">
    <text evidence="1">The sequence shown here is derived from an EMBL/GenBank/DDBJ whole genome shotgun (WGS) entry which is preliminary data.</text>
</comment>